<dbReference type="AlphaFoldDB" id="A0A1T0CH72"/>
<comment type="caution">
    <text evidence="1">The sequence shown here is derived from an EMBL/GenBank/DDBJ whole genome shotgun (WGS) entry which is preliminary data.</text>
</comment>
<evidence type="ECO:0000313" key="1">
    <source>
        <dbReference type="EMBL" id="OOS21698.1"/>
    </source>
</evidence>
<protein>
    <submittedName>
        <fullName evidence="1">Uncharacterized protein</fullName>
    </submittedName>
</protein>
<dbReference type="Proteomes" id="UP000191094">
    <property type="component" value="Unassembled WGS sequence"/>
</dbReference>
<evidence type="ECO:0000313" key="2">
    <source>
        <dbReference type="Proteomes" id="UP000191094"/>
    </source>
</evidence>
<organism evidence="1 2">
    <name type="scientific">Lwoffella lincolnii</name>
    <dbReference type="NCBI Taxonomy" id="90241"/>
    <lineage>
        <taxon>Bacteria</taxon>
        <taxon>Pseudomonadati</taxon>
        <taxon>Pseudomonadota</taxon>
        <taxon>Gammaproteobacteria</taxon>
        <taxon>Moraxellales</taxon>
        <taxon>Moraxellaceae</taxon>
        <taxon>Lwoffella</taxon>
    </lineage>
</organism>
<name>A0A1T0CH72_9GAMM</name>
<gene>
    <name evidence="1" type="ORF">B0682_03385</name>
</gene>
<proteinExistence type="predicted"/>
<keyword evidence="2" id="KW-1185">Reference proteome</keyword>
<dbReference type="EMBL" id="MUYT01000004">
    <property type="protein sequence ID" value="OOS21698.1"/>
    <property type="molecule type" value="Genomic_DNA"/>
</dbReference>
<reference evidence="1 2" key="1">
    <citation type="submission" date="2017-02" db="EMBL/GenBank/DDBJ databases">
        <title>Draft genome sequence of Moraxella lincolnii CCUG 9405T type strain.</title>
        <authorList>
            <person name="Salva-Serra F."/>
            <person name="Engstrom-Jakobsson H."/>
            <person name="Thorell K."/>
            <person name="Jaen-Luchoro D."/>
            <person name="Gonzales-Siles L."/>
            <person name="Karlsson R."/>
            <person name="Yazdan S."/>
            <person name="Boulund F."/>
            <person name="Johnning A."/>
            <person name="Engstrand L."/>
            <person name="Kristiansson E."/>
            <person name="Moore E."/>
        </authorList>
    </citation>
    <scope>NUCLEOTIDE SEQUENCE [LARGE SCALE GENOMIC DNA]</scope>
    <source>
        <strain evidence="1 2">CCUG 9405</strain>
    </source>
</reference>
<sequence>MSHIYLIISDDDIFKITQERFLKFRHMNDHQSKKYGYYRYDESLCQTIQDDVYYIHHQLIELLDNYSKQSKQLFFARFLLLHKNNEHDMFHFSLEKIDKHDYFKLKILDNHSPLKLNTLYQMP</sequence>
<dbReference type="RefSeq" id="WP_078306667.1">
    <property type="nucleotide sequence ID" value="NZ_MUYT01000004.1"/>
</dbReference>
<dbReference type="OrthoDB" id="6649881at2"/>
<accession>A0A1T0CH72</accession>